<gene>
    <name evidence="5" type="primary">adaA_1</name>
    <name evidence="5" type="ORF">NCTC10571_00040</name>
</gene>
<dbReference type="PRINTS" id="PR00032">
    <property type="entry name" value="HTHARAC"/>
</dbReference>
<keyword evidence="5" id="KW-0489">Methyltransferase</keyword>
<evidence type="ECO:0000313" key="5">
    <source>
        <dbReference type="EMBL" id="STY69960.1"/>
    </source>
</evidence>
<accession>A0A378NNI9</accession>
<dbReference type="GO" id="GO:0032259">
    <property type="term" value="P:methylation"/>
    <property type="evidence" value="ECO:0007669"/>
    <property type="project" value="UniProtKB-KW"/>
</dbReference>
<sequence length="283" mass="32548">MLQYFMPHKYKHILNRDCTPKLEYFCKVDEVSSVMPRAMHVHENLVEVLLVYEGSGIYTIDNNKYIAKKGDLIFYNSGVVHDEFGGNGSNLGTYCLGISNLKILKLGDNKIIEDNYCPIINCNEYFDDILSMFDIIRKSIDVDGIHVAEFSNFLVQALVVKFRIIIEKNGDVKQIKEPSLATKIKIYIDKNYNENISLKSIAEAVNANQYYLSHIFKEETGFSPMQYVTRRRIGEAQNLLINTQLSITEIAANVGYNNSNYFQNVFKKIVGYTPGSYRKRWQV</sequence>
<dbReference type="CDD" id="cd02208">
    <property type="entry name" value="cupin_RmlC-like"/>
    <property type="match status" value="1"/>
</dbReference>
<keyword evidence="1" id="KW-0805">Transcription regulation</keyword>
<dbReference type="InterPro" id="IPR018062">
    <property type="entry name" value="HTH_AraC-typ_CS"/>
</dbReference>
<organism evidence="5 6">
    <name type="scientific">Megamonas hypermegale</name>
    <dbReference type="NCBI Taxonomy" id="158847"/>
    <lineage>
        <taxon>Bacteria</taxon>
        <taxon>Bacillati</taxon>
        <taxon>Bacillota</taxon>
        <taxon>Negativicutes</taxon>
        <taxon>Selenomonadales</taxon>
        <taxon>Selenomonadaceae</taxon>
        <taxon>Megamonas</taxon>
    </lineage>
</organism>
<dbReference type="Gene3D" id="1.10.10.60">
    <property type="entry name" value="Homeodomain-like"/>
    <property type="match status" value="2"/>
</dbReference>
<dbReference type="PANTHER" id="PTHR43280:SF28">
    <property type="entry name" value="HTH-TYPE TRANSCRIPTIONAL ACTIVATOR RHAS"/>
    <property type="match status" value="1"/>
</dbReference>
<dbReference type="AlphaFoldDB" id="A0A378NNI9"/>
<protein>
    <submittedName>
        <fullName evidence="5">Methylphosphotriester-DNA--protein-cysteine S-methyltransferase</fullName>
        <ecNumber evidence="5">2.1.1.-</ecNumber>
    </submittedName>
</protein>
<dbReference type="SMART" id="SM00342">
    <property type="entry name" value="HTH_ARAC"/>
    <property type="match status" value="1"/>
</dbReference>
<dbReference type="GO" id="GO:0008168">
    <property type="term" value="F:methyltransferase activity"/>
    <property type="evidence" value="ECO:0007669"/>
    <property type="project" value="UniProtKB-KW"/>
</dbReference>
<keyword evidence="3" id="KW-0804">Transcription</keyword>
<dbReference type="SUPFAM" id="SSF51182">
    <property type="entry name" value="RmlC-like cupins"/>
    <property type="match status" value="1"/>
</dbReference>
<proteinExistence type="predicted"/>
<dbReference type="GO" id="GO:0003700">
    <property type="term" value="F:DNA-binding transcription factor activity"/>
    <property type="evidence" value="ECO:0007669"/>
    <property type="project" value="InterPro"/>
</dbReference>
<keyword evidence="5" id="KW-0808">Transferase</keyword>
<dbReference type="EMBL" id="UGPP01000001">
    <property type="protein sequence ID" value="STY69960.1"/>
    <property type="molecule type" value="Genomic_DNA"/>
</dbReference>
<dbReference type="InterPro" id="IPR011051">
    <property type="entry name" value="RmlC_Cupin_sf"/>
</dbReference>
<dbReference type="InterPro" id="IPR014710">
    <property type="entry name" value="RmlC-like_jellyroll"/>
</dbReference>
<dbReference type="InterPro" id="IPR013096">
    <property type="entry name" value="Cupin_2"/>
</dbReference>
<dbReference type="PROSITE" id="PS01124">
    <property type="entry name" value="HTH_ARAC_FAMILY_2"/>
    <property type="match status" value="1"/>
</dbReference>
<dbReference type="PROSITE" id="PS00041">
    <property type="entry name" value="HTH_ARAC_FAMILY_1"/>
    <property type="match status" value="1"/>
</dbReference>
<dbReference type="Gene3D" id="2.60.120.10">
    <property type="entry name" value="Jelly Rolls"/>
    <property type="match status" value="1"/>
</dbReference>
<feature type="domain" description="HTH araC/xylS-type" evidence="4">
    <location>
        <begin position="182"/>
        <end position="280"/>
    </location>
</feature>
<dbReference type="Proteomes" id="UP000255234">
    <property type="component" value="Unassembled WGS sequence"/>
</dbReference>
<dbReference type="SUPFAM" id="SSF46689">
    <property type="entry name" value="Homeodomain-like"/>
    <property type="match status" value="2"/>
</dbReference>
<dbReference type="PANTHER" id="PTHR43280">
    <property type="entry name" value="ARAC-FAMILY TRANSCRIPTIONAL REGULATOR"/>
    <property type="match status" value="1"/>
</dbReference>
<reference evidence="5 6" key="1">
    <citation type="submission" date="2018-06" db="EMBL/GenBank/DDBJ databases">
        <authorList>
            <consortium name="Pathogen Informatics"/>
            <person name="Doyle S."/>
        </authorList>
    </citation>
    <scope>NUCLEOTIDE SEQUENCE [LARGE SCALE GENOMIC DNA]</scope>
    <source>
        <strain evidence="5 6">NCTC10571</strain>
    </source>
</reference>
<dbReference type="EC" id="2.1.1.-" evidence="5"/>
<evidence type="ECO:0000256" key="1">
    <source>
        <dbReference type="ARBA" id="ARBA00023015"/>
    </source>
</evidence>
<name>A0A378NNI9_9FIRM</name>
<dbReference type="GO" id="GO:0043565">
    <property type="term" value="F:sequence-specific DNA binding"/>
    <property type="evidence" value="ECO:0007669"/>
    <property type="project" value="InterPro"/>
</dbReference>
<keyword evidence="2" id="KW-0238">DNA-binding</keyword>
<dbReference type="RefSeq" id="WP_115150787.1">
    <property type="nucleotide sequence ID" value="NZ_UGPP01000001.1"/>
</dbReference>
<evidence type="ECO:0000256" key="2">
    <source>
        <dbReference type="ARBA" id="ARBA00023125"/>
    </source>
</evidence>
<dbReference type="Pfam" id="PF07883">
    <property type="entry name" value="Cupin_2"/>
    <property type="match status" value="1"/>
</dbReference>
<dbReference type="InterPro" id="IPR018060">
    <property type="entry name" value="HTH_AraC"/>
</dbReference>
<evidence type="ECO:0000313" key="6">
    <source>
        <dbReference type="Proteomes" id="UP000255234"/>
    </source>
</evidence>
<dbReference type="InterPro" id="IPR020449">
    <property type="entry name" value="Tscrpt_reg_AraC-type_HTH"/>
</dbReference>
<dbReference type="InterPro" id="IPR009057">
    <property type="entry name" value="Homeodomain-like_sf"/>
</dbReference>
<evidence type="ECO:0000256" key="3">
    <source>
        <dbReference type="ARBA" id="ARBA00023163"/>
    </source>
</evidence>
<evidence type="ECO:0000259" key="4">
    <source>
        <dbReference type="PROSITE" id="PS01124"/>
    </source>
</evidence>
<dbReference type="Pfam" id="PF12833">
    <property type="entry name" value="HTH_18"/>
    <property type="match status" value="1"/>
</dbReference>